<keyword evidence="2 4" id="KW-0413">Isomerase</keyword>
<gene>
    <name evidence="4" type="ORF">EDD76_101125</name>
</gene>
<dbReference type="SUPFAM" id="SSF89623">
    <property type="entry name" value="Ribose/Galactose isomerase RpiB/AlsB"/>
    <property type="match status" value="1"/>
</dbReference>
<evidence type="ECO:0000313" key="5">
    <source>
        <dbReference type="Proteomes" id="UP000295718"/>
    </source>
</evidence>
<name>A0A4R1R694_9FIRM</name>
<dbReference type="PIRSF" id="PIRSF005384">
    <property type="entry name" value="RpiB_LacA_B"/>
    <property type="match status" value="1"/>
</dbReference>
<dbReference type="Proteomes" id="UP000295718">
    <property type="component" value="Unassembled WGS sequence"/>
</dbReference>
<reference evidence="4 5" key="1">
    <citation type="submission" date="2019-03" db="EMBL/GenBank/DDBJ databases">
        <title>Genomic Encyclopedia of Type Strains, Phase IV (KMG-IV): sequencing the most valuable type-strain genomes for metagenomic binning, comparative biology and taxonomic classification.</title>
        <authorList>
            <person name="Goeker M."/>
        </authorList>
    </citation>
    <scope>NUCLEOTIDE SEQUENCE [LARGE SCALE GENOMIC DNA]</scope>
    <source>
        <strain evidence="4 5">DSM 100556</strain>
    </source>
</reference>
<dbReference type="NCBIfam" id="NF004051">
    <property type="entry name" value="PRK05571.1"/>
    <property type="match status" value="1"/>
</dbReference>
<proteinExistence type="inferred from homology"/>
<feature type="active site" description="Proton acceptor" evidence="3">
    <location>
        <position position="65"/>
    </location>
</feature>
<evidence type="ECO:0000313" key="4">
    <source>
        <dbReference type="EMBL" id="TCL61028.1"/>
    </source>
</evidence>
<organism evidence="4 5">
    <name type="scientific">Kineothrix alysoides</name>
    <dbReference type="NCBI Taxonomy" id="1469948"/>
    <lineage>
        <taxon>Bacteria</taxon>
        <taxon>Bacillati</taxon>
        <taxon>Bacillota</taxon>
        <taxon>Clostridia</taxon>
        <taxon>Lachnospirales</taxon>
        <taxon>Lachnospiraceae</taxon>
        <taxon>Kineothrix</taxon>
    </lineage>
</organism>
<dbReference type="OrthoDB" id="1778624at2"/>
<dbReference type="EMBL" id="SLUO01000001">
    <property type="protein sequence ID" value="TCL61028.1"/>
    <property type="molecule type" value="Genomic_DNA"/>
</dbReference>
<comment type="similarity">
    <text evidence="1">Belongs to the LacAB/RpiB family.</text>
</comment>
<evidence type="ECO:0000256" key="2">
    <source>
        <dbReference type="ARBA" id="ARBA00023235"/>
    </source>
</evidence>
<dbReference type="InterPro" id="IPR036569">
    <property type="entry name" value="RpiB_LacA_LacB_sf"/>
</dbReference>
<dbReference type="NCBIfam" id="TIGR01120">
    <property type="entry name" value="rpiB"/>
    <property type="match status" value="1"/>
</dbReference>
<keyword evidence="5" id="KW-1185">Reference proteome</keyword>
<dbReference type="PANTHER" id="PTHR30345">
    <property type="entry name" value="RIBOSE-5-PHOSPHATE ISOMERASE B"/>
    <property type="match status" value="1"/>
</dbReference>
<dbReference type="NCBIfam" id="TIGR00689">
    <property type="entry name" value="rpiB_lacA_lacB"/>
    <property type="match status" value="1"/>
</dbReference>
<dbReference type="InterPro" id="IPR004785">
    <property type="entry name" value="RpiB"/>
</dbReference>
<evidence type="ECO:0000256" key="3">
    <source>
        <dbReference type="PIRSR" id="PIRSR005384-1"/>
    </source>
</evidence>
<dbReference type="RefSeq" id="WP_031391322.1">
    <property type="nucleotide sequence ID" value="NZ_JPNB01000002.1"/>
</dbReference>
<dbReference type="Gene3D" id="3.40.1400.10">
    <property type="entry name" value="Sugar-phosphate isomerase, RpiB/LacA/LacB"/>
    <property type="match status" value="1"/>
</dbReference>
<dbReference type="GO" id="GO:0019316">
    <property type="term" value="P:D-allose catabolic process"/>
    <property type="evidence" value="ECO:0007669"/>
    <property type="project" value="TreeGrafter"/>
</dbReference>
<evidence type="ECO:0000256" key="1">
    <source>
        <dbReference type="ARBA" id="ARBA00008754"/>
    </source>
</evidence>
<dbReference type="InterPro" id="IPR003500">
    <property type="entry name" value="RpiB_LacA_LacB"/>
</dbReference>
<comment type="caution">
    <text evidence="4">The sequence shown here is derived from an EMBL/GenBank/DDBJ whole genome shotgun (WGS) entry which is preliminary data.</text>
</comment>
<dbReference type="STRING" id="1469948.GCA_000732725_02644"/>
<sequence length="150" mass="16025">MSIALGCDHGGYGLKLEIIKYLEAQGIAYKDFGCRSLDSCDYPEYARAAAEAVASGECETGIVICTTGIGISITANKVKGIRCALCSDTVSARLTREHNDANMLALGAGIVGTNLALGIVDAFLHTEFSEEEKHRRRVTKIAALEDELLN</sequence>
<protein>
    <submittedName>
        <fullName evidence="4">Ribose 5-phosphate isomerase B</fullName>
    </submittedName>
</protein>
<dbReference type="PANTHER" id="PTHR30345:SF0">
    <property type="entry name" value="DNA DAMAGE-REPAIR_TOLERATION PROTEIN DRT102"/>
    <property type="match status" value="1"/>
</dbReference>
<dbReference type="GO" id="GO:0004751">
    <property type="term" value="F:ribose-5-phosphate isomerase activity"/>
    <property type="evidence" value="ECO:0007669"/>
    <property type="project" value="TreeGrafter"/>
</dbReference>
<dbReference type="GO" id="GO:0009052">
    <property type="term" value="P:pentose-phosphate shunt, non-oxidative branch"/>
    <property type="evidence" value="ECO:0007669"/>
    <property type="project" value="TreeGrafter"/>
</dbReference>
<dbReference type="AlphaFoldDB" id="A0A4R1R694"/>
<feature type="active site" description="Proton donor" evidence="3">
    <location>
        <position position="98"/>
    </location>
</feature>
<dbReference type="Pfam" id="PF02502">
    <property type="entry name" value="LacAB_rpiB"/>
    <property type="match status" value="1"/>
</dbReference>
<accession>A0A4R1R694</accession>